<evidence type="ECO:0000256" key="2">
    <source>
        <dbReference type="ARBA" id="ARBA00009009"/>
    </source>
</evidence>
<dbReference type="GO" id="GO:0008800">
    <property type="term" value="F:beta-lactamase activity"/>
    <property type="evidence" value="ECO:0007669"/>
    <property type="project" value="UniProtKB-UniRule"/>
</dbReference>
<evidence type="ECO:0000256" key="3">
    <source>
        <dbReference type="ARBA" id="ARBA00012865"/>
    </source>
</evidence>
<dbReference type="InterPro" id="IPR012338">
    <property type="entry name" value="Beta-lactam/transpept-like"/>
</dbReference>
<evidence type="ECO:0000256" key="1">
    <source>
        <dbReference type="ARBA" id="ARBA00001526"/>
    </source>
</evidence>
<evidence type="ECO:0000259" key="7">
    <source>
        <dbReference type="Pfam" id="PF13354"/>
    </source>
</evidence>
<evidence type="ECO:0000256" key="5">
    <source>
        <dbReference type="ARBA" id="ARBA00023251"/>
    </source>
</evidence>
<dbReference type="NCBIfam" id="NF033103">
    <property type="entry name" value="bla_class_A"/>
    <property type="match status" value="1"/>
</dbReference>
<dbReference type="OrthoDB" id="9784149at2"/>
<feature type="domain" description="Beta-lactamase class A catalytic" evidence="7">
    <location>
        <begin position="46"/>
        <end position="266"/>
    </location>
</feature>
<dbReference type="Proteomes" id="UP000198851">
    <property type="component" value="Unassembled WGS sequence"/>
</dbReference>
<dbReference type="GO" id="GO:0030655">
    <property type="term" value="P:beta-lactam antibiotic catabolic process"/>
    <property type="evidence" value="ECO:0007669"/>
    <property type="project" value="InterPro"/>
</dbReference>
<comment type="catalytic activity">
    <reaction evidence="1 6">
        <text>a beta-lactam + H2O = a substituted beta-amino acid</text>
        <dbReference type="Rhea" id="RHEA:20401"/>
        <dbReference type="ChEBI" id="CHEBI:15377"/>
        <dbReference type="ChEBI" id="CHEBI:35627"/>
        <dbReference type="ChEBI" id="CHEBI:140347"/>
        <dbReference type="EC" id="3.5.2.6"/>
    </reaction>
</comment>
<dbReference type="RefSeq" id="WP_093324433.1">
    <property type="nucleotide sequence ID" value="NZ_FOSZ01000005.1"/>
</dbReference>
<dbReference type="Gene3D" id="3.40.710.10">
    <property type="entry name" value="DD-peptidase/beta-lactamase superfamily"/>
    <property type="match status" value="1"/>
</dbReference>
<organism evidence="8 9">
    <name type="scientific">Shimia haliotis</name>
    <dbReference type="NCBI Taxonomy" id="1280847"/>
    <lineage>
        <taxon>Bacteria</taxon>
        <taxon>Pseudomonadati</taxon>
        <taxon>Pseudomonadota</taxon>
        <taxon>Alphaproteobacteria</taxon>
        <taxon>Rhodobacterales</taxon>
        <taxon>Roseobacteraceae</taxon>
    </lineage>
</organism>
<evidence type="ECO:0000313" key="9">
    <source>
        <dbReference type="Proteomes" id="UP000198851"/>
    </source>
</evidence>
<protein>
    <recommendedName>
        <fullName evidence="3 6">Beta-lactamase</fullName>
        <ecNumber evidence="3 6">3.5.2.6</ecNumber>
    </recommendedName>
</protein>
<dbReference type="InterPro" id="IPR045155">
    <property type="entry name" value="Beta-lactam_cat"/>
</dbReference>
<reference evidence="9" key="1">
    <citation type="submission" date="2016-10" db="EMBL/GenBank/DDBJ databases">
        <authorList>
            <person name="Varghese N."/>
            <person name="Submissions S."/>
        </authorList>
    </citation>
    <scope>NUCLEOTIDE SEQUENCE [LARGE SCALE GENOMIC DNA]</scope>
    <source>
        <strain evidence="9">DSM 28453</strain>
    </source>
</reference>
<dbReference type="InterPro" id="IPR023650">
    <property type="entry name" value="Beta-lactam_class-A_AS"/>
</dbReference>
<gene>
    <name evidence="8" type="ORF">SAMN04488036_105214</name>
</gene>
<accession>A0A1I4F4N2</accession>
<dbReference type="SUPFAM" id="SSF56601">
    <property type="entry name" value="beta-lactamase/transpeptidase-like"/>
    <property type="match status" value="1"/>
</dbReference>
<dbReference type="PRINTS" id="PR00118">
    <property type="entry name" value="BLACTAMASEA"/>
</dbReference>
<dbReference type="GO" id="GO:0046677">
    <property type="term" value="P:response to antibiotic"/>
    <property type="evidence" value="ECO:0007669"/>
    <property type="project" value="UniProtKB-UniRule"/>
</dbReference>
<proteinExistence type="inferred from homology"/>
<dbReference type="Pfam" id="PF13354">
    <property type="entry name" value="Beta-lactamase2"/>
    <property type="match status" value="1"/>
</dbReference>
<keyword evidence="5 6" id="KW-0046">Antibiotic resistance</keyword>
<dbReference type="InterPro" id="IPR000871">
    <property type="entry name" value="Beta-lactam_class-A"/>
</dbReference>
<dbReference type="PROSITE" id="PS00146">
    <property type="entry name" value="BETA_LACTAMASE_A"/>
    <property type="match status" value="1"/>
</dbReference>
<keyword evidence="4 6" id="KW-0378">Hydrolase</keyword>
<evidence type="ECO:0000313" key="8">
    <source>
        <dbReference type="EMBL" id="SFL12942.1"/>
    </source>
</evidence>
<dbReference type="STRING" id="1280847.SAMN04488036_105214"/>
<comment type="similarity">
    <text evidence="2 6">Belongs to the class-A beta-lactamase family.</text>
</comment>
<keyword evidence="9" id="KW-1185">Reference proteome</keyword>
<evidence type="ECO:0000256" key="6">
    <source>
        <dbReference type="RuleBase" id="RU361140"/>
    </source>
</evidence>
<sequence>MRSLLPSLRRAVGVAGLAAILPLPVSAEPVLAAVRDIERDLDARVGFYMHDTHSGQTLAYAADDRFPLNSTFKLLACGALLGRAESGEVSLSQKVRLQDIEIVAYSPEIERRALTGHEDVSLGAACEMTLAVSDNSAANIVLSAIGGPDGLTGFLRSIGDQVTRLDRWETELNAAVPGDPRDSTSPRAIAFSVERLLLGDALTPASKAILREWLAGHRVADALFRAALPSSWEIEDRTGAGGYGSRSIVAVLYPPERAPIVVALFVTETEADFDRRNAAAAQIGAAIVAHVTNE</sequence>
<dbReference type="AlphaFoldDB" id="A0A1I4F4N2"/>
<dbReference type="PANTHER" id="PTHR35333">
    <property type="entry name" value="BETA-LACTAMASE"/>
    <property type="match status" value="1"/>
</dbReference>
<dbReference type="EMBL" id="FOSZ01000005">
    <property type="protein sequence ID" value="SFL12942.1"/>
    <property type="molecule type" value="Genomic_DNA"/>
</dbReference>
<dbReference type="EC" id="3.5.2.6" evidence="3 6"/>
<name>A0A1I4F4N2_9RHOB</name>
<dbReference type="PANTHER" id="PTHR35333:SF3">
    <property type="entry name" value="BETA-LACTAMASE-TYPE TRANSPEPTIDASE FOLD CONTAINING PROTEIN"/>
    <property type="match status" value="1"/>
</dbReference>
<evidence type="ECO:0000256" key="4">
    <source>
        <dbReference type="ARBA" id="ARBA00022801"/>
    </source>
</evidence>